<keyword evidence="6" id="KW-1185">Reference proteome</keyword>
<evidence type="ECO:0000256" key="3">
    <source>
        <dbReference type="PROSITE-ProRule" id="PRU00221"/>
    </source>
</evidence>
<reference evidence="5 6" key="1">
    <citation type="journal article" date="2016" name="Mol. Biol. Evol.">
        <title>Comparative Genomics of Early-Diverging Mushroom-Forming Fungi Provides Insights into the Origins of Lignocellulose Decay Capabilities.</title>
        <authorList>
            <person name="Nagy L.G."/>
            <person name="Riley R."/>
            <person name="Tritt A."/>
            <person name="Adam C."/>
            <person name="Daum C."/>
            <person name="Floudas D."/>
            <person name="Sun H."/>
            <person name="Yadav J.S."/>
            <person name="Pangilinan J."/>
            <person name="Larsson K.H."/>
            <person name="Matsuura K."/>
            <person name="Barry K."/>
            <person name="Labutti K."/>
            <person name="Kuo R."/>
            <person name="Ohm R.A."/>
            <person name="Bhattacharya S.S."/>
            <person name="Shirouzu T."/>
            <person name="Yoshinaga Y."/>
            <person name="Martin F.M."/>
            <person name="Grigoriev I.V."/>
            <person name="Hibbett D.S."/>
        </authorList>
    </citation>
    <scope>NUCLEOTIDE SEQUENCE [LARGE SCALE GENOMIC DNA]</scope>
    <source>
        <strain evidence="5 6">HHB12029</strain>
    </source>
</reference>
<evidence type="ECO:0000256" key="1">
    <source>
        <dbReference type="ARBA" id="ARBA00022574"/>
    </source>
</evidence>
<name>A0A165KKJ1_EXIGL</name>
<protein>
    <submittedName>
        <fullName evidence="5">WD40 repeat-like protein</fullName>
    </submittedName>
</protein>
<evidence type="ECO:0000256" key="2">
    <source>
        <dbReference type="ARBA" id="ARBA00022737"/>
    </source>
</evidence>
<dbReference type="EMBL" id="KV425942">
    <property type="protein sequence ID" value="KZV96485.1"/>
    <property type="molecule type" value="Genomic_DNA"/>
</dbReference>
<feature type="region of interest" description="Disordered" evidence="4">
    <location>
        <begin position="424"/>
        <end position="449"/>
    </location>
</feature>
<dbReference type="InterPro" id="IPR015943">
    <property type="entry name" value="WD40/YVTN_repeat-like_dom_sf"/>
</dbReference>
<gene>
    <name evidence="5" type="ORF">EXIGLDRAFT_833573</name>
</gene>
<proteinExistence type="predicted"/>
<dbReference type="PROSITE" id="PS50082">
    <property type="entry name" value="WD_REPEATS_2"/>
    <property type="match status" value="1"/>
</dbReference>
<dbReference type="InterPro" id="IPR051350">
    <property type="entry name" value="WD_repeat-ST_regulator"/>
</dbReference>
<dbReference type="PANTHER" id="PTHR22838:SF0">
    <property type="entry name" value="WD REPEAT-CONTAINING PROTEIN 26"/>
    <property type="match status" value="1"/>
</dbReference>
<feature type="compositionally biased region" description="Low complexity" evidence="4">
    <location>
        <begin position="367"/>
        <end position="380"/>
    </location>
</feature>
<accession>A0A165KKJ1</accession>
<dbReference type="Gene3D" id="2.130.10.10">
    <property type="entry name" value="YVTN repeat-like/Quinoprotein amine dehydrogenase"/>
    <property type="match status" value="2"/>
</dbReference>
<dbReference type="OrthoDB" id="3238562at2759"/>
<feature type="region of interest" description="Disordered" evidence="4">
    <location>
        <begin position="343"/>
        <end position="383"/>
    </location>
</feature>
<dbReference type="AlphaFoldDB" id="A0A165KKJ1"/>
<sequence length="449" mass="49604">MIQPYTELWTTQKHTSPVSFVAFSNSGCADDAGFVYIWSISSGKLFQTLVRCASEAVSCCWSDDEEVFVGTATGELHFFEHASTQNRFERNVKFLVDNNRLHIAAIAIQGNRVACCSGNTVHCYRMESSGLHRTFSWSMTGVRELRTVHFVDRQTIMATAIQEGECALIDVSEPRLPLWRRKLRHRIGEATLSSDGKHFAVTTLASSVRVYEIAATGLKLVRELQAPNRVASNFPLQVCFAEANSLLVSGSDKGEVRLWELATGCGTVLRHSSRLPESENELQLLQAVAEAVTRTRKLVHTKTDAQSVGVGVRSVHERPLGPVAISADVARRFFIPPRMIAQRQTVTQTAPPPVGGHGAGDLRRSTLHPSPSSSSITHTRPGVRSFKGDLGQCDACGSWVKLANLAVHAEKRCKALEKKNDGKYWTYVAEGDNSRESNDDDEKERENHD</sequence>
<feature type="repeat" description="WD" evidence="3">
    <location>
        <begin position="238"/>
        <end position="264"/>
    </location>
</feature>
<dbReference type="InterPro" id="IPR036322">
    <property type="entry name" value="WD40_repeat_dom_sf"/>
</dbReference>
<evidence type="ECO:0000313" key="5">
    <source>
        <dbReference type="EMBL" id="KZV96485.1"/>
    </source>
</evidence>
<keyword evidence="1 3" id="KW-0853">WD repeat</keyword>
<dbReference type="Pfam" id="PF00400">
    <property type="entry name" value="WD40"/>
    <property type="match status" value="1"/>
</dbReference>
<dbReference type="PANTHER" id="PTHR22838">
    <property type="entry name" value="WD REPEAT PROTEIN 26-RELATED"/>
    <property type="match status" value="1"/>
</dbReference>
<dbReference type="SMART" id="SM00320">
    <property type="entry name" value="WD40"/>
    <property type="match status" value="3"/>
</dbReference>
<dbReference type="Proteomes" id="UP000077266">
    <property type="component" value="Unassembled WGS sequence"/>
</dbReference>
<evidence type="ECO:0000256" key="4">
    <source>
        <dbReference type="SAM" id="MobiDB-lite"/>
    </source>
</evidence>
<organism evidence="5 6">
    <name type="scientific">Exidia glandulosa HHB12029</name>
    <dbReference type="NCBI Taxonomy" id="1314781"/>
    <lineage>
        <taxon>Eukaryota</taxon>
        <taxon>Fungi</taxon>
        <taxon>Dikarya</taxon>
        <taxon>Basidiomycota</taxon>
        <taxon>Agaricomycotina</taxon>
        <taxon>Agaricomycetes</taxon>
        <taxon>Auriculariales</taxon>
        <taxon>Exidiaceae</taxon>
        <taxon>Exidia</taxon>
    </lineage>
</organism>
<keyword evidence="2" id="KW-0677">Repeat</keyword>
<dbReference type="InParanoid" id="A0A165KKJ1"/>
<dbReference type="InterPro" id="IPR001680">
    <property type="entry name" value="WD40_rpt"/>
</dbReference>
<evidence type="ECO:0000313" key="6">
    <source>
        <dbReference type="Proteomes" id="UP000077266"/>
    </source>
</evidence>
<dbReference type="SUPFAM" id="SSF50978">
    <property type="entry name" value="WD40 repeat-like"/>
    <property type="match status" value="1"/>
</dbReference>